<dbReference type="AlphaFoldDB" id="A0A2I0JHT7"/>
<sequence>MKRWSQSKSHTTVHNLRFTHSLFIGFHRFLPNFLSSFQVCPGSSMFETVHEGLDLSLRSSRNSISLGAVVGASMPSSIFPGCHGRCLTGIYCPRRPAESSDSHCHFPDSFPRTSRLGNTPL</sequence>
<organism evidence="1 2">
    <name type="scientific">Punica granatum</name>
    <name type="common">Pomegranate</name>
    <dbReference type="NCBI Taxonomy" id="22663"/>
    <lineage>
        <taxon>Eukaryota</taxon>
        <taxon>Viridiplantae</taxon>
        <taxon>Streptophyta</taxon>
        <taxon>Embryophyta</taxon>
        <taxon>Tracheophyta</taxon>
        <taxon>Spermatophyta</taxon>
        <taxon>Magnoliopsida</taxon>
        <taxon>eudicotyledons</taxon>
        <taxon>Gunneridae</taxon>
        <taxon>Pentapetalae</taxon>
        <taxon>rosids</taxon>
        <taxon>malvids</taxon>
        <taxon>Myrtales</taxon>
        <taxon>Lythraceae</taxon>
        <taxon>Punica</taxon>
    </lineage>
</organism>
<keyword evidence="2" id="KW-1185">Reference proteome</keyword>
<dbReference type="EMBL" id="PGOL01001661">
    <property type="protein sequence ID" value="PKI55824.1"/>
    <property type="molecule type" value="Genomic_DNA"/>
</dbReference>
<gene>
    <name evidence="1" type="ORF">CRG98_023789</name>
</gene>
<protein>
    <submittedName>
        <fullName evidence="1">Uncharacterized protein</fullName>
    </submittedName>
</protein>
<comment type="caution">
    <text evidence="1">The sequence shown here is derived from an EMBL/GenBank/DDBJ whole genome shotgun (WGS) entry which is preliminary data.</text>
</comment>
<evidence type="ECO:0000313" key="1">
    <source>
        <dbReference type="EMBL" id="PKI55824.1"/>
    </source>
</evidence>
<proteinExistence type="predicted"/>
<name>A0A2I0JHT7_PUNGR</name>
<dbReference type="Proteomes" id="UP000233551">
    <property type="component" value="Unassembled WGS sequence"/>
</dbReference>
<reference evidence="1 2" key="1">
    <citation type="submission" date="2017-11" db="EMBL/GenBank/DDBJ databases">
        <title>De-novo sequencing of pomegranate (Punica granatum L.) genome.</title>
        <authorList>
            <person name="Akparov Z."/>
            <person name="Amiraslanov A."/>
            <person name="Hajiyeva S."/>
            <person name="Abbasov M."/>
            <person name="Kaur K."/>
            <person name="Hamwieh A."/>
            <person name="Solovyev V."/>
            <person name="Salamov A."/>
            <person name="Braich B."/>
            <person name="Kosarev P."/>
            <person name="Mahmoud A."/>
            <person name="Hajiyev E."/>
            <person name="Babayeva S."/>
            <person name="Izzatullayeva V."/>
            <person name="Mammadov A."/>
            <person name="Mammadov A."/>
            <person name="Sharifova S."/>
            <person name="Ojaghi J."/>
            <person name="Eynullazada K."/>
            <person name="Bayramov B."/>
            <person name="Abdulazimova A."/>
            <person name="Shahmuradov I."/>
        </authorList>
    </citation>
    <scope>NUCLEOTIDE SEQUENCE [LARGE SCALE GENOMIC DNA]</scope>
    <source>
        <strain evidence="2">cv. AG2017</strain>
        <tissue evidence="1">Leaf</tissue>
    </source>
</reference>
<evidence type="ECO:0000313" key="2">
    <source>
        <dbReference type="Proteomes" id="UP000233551"/>
    </source>
</evidence>
<accession>A0A2I0JHT7</accession>